<sequence length="493" mass="57532">MRITPELKNKVIEIVDEFCFNHKKFQESPEEFCCQQHNDGLILYTINSHQIINDTTKIAVRQLYRSRAIDQKVRALARLIQQKANINCYASELINPLLNFFCKLINQCIQEDSSLEDLINQELPKEINSIRRDLIKKREFGFPYHMLGLTQGIILSDSISIELSQDNDLSDSNKKHYEFDRHLSFNAFIKIKIKEKISPKLGLDRAKKINSFVANFINFDCHFINHKETPFSPCIASNAKIRNTYDFYLVFNHRNERSKSDTLRFLYNKADGENYWKNLLDCLCNDEYQKDSEVILSLMTLASDFSKKRRVIDIIVNSINWYSDAFVEDNKESQIVKCVTAIESLVNYGENTNSEKSQDSKLIDMIEATLNNTSEEVIENTINDINKLIESYRDKKVVLSKHNSYSGVTENFRLRVGKLYNEKDRASFESKAQEIYKARSQIVHGSGLTESLSFCPLKFCRETIYNAICYFYSFGLKRDDYKNKLPIYLEKIK</sequence>
<evidence type="ECO:0000313" key="2">
    <source>
        <dbReference type="Proteomes" id="UP000267614"/>
    </source>
</evidence>
<protein>
    <recommendedName>
        <fullName evidence="3">Apea-like HEPN domain-containing protein</fullName>
    </recommendedName>
</protein>
<dbReference type="AlphaFoldDB" id="A0AAN1QCK2"/>
<dbReference type="Proteomes" id="UP000267614">
    <property type="component" value="Chromosome"/>
</dbReference>
<proteinExistence type="predicted"/>
<reference evidence="1 2" key="1">
    <citation type="submission" date="2018-11" db="EMBL/GenBank/DDBJ databases">
        <title>Complete genome sequence of multidrug-resistant Aeromonas veronii strain MS-18-37.</title>
        <authorList>
            <person name="Abdelhamed H."/>
            <person name="Lawrence M."/>
            <person name="Waldbieser G."/>
        </authorList>
    </citation>
    <scope>NUCLEOTIDE SEQUENCE [LARGE SCALE GENOMIC DNA]</scope>
    <source>
        <strain evidence="1 2">MS-18-37</strain>
    </source>
</reference>
<name>A0AAN1QCK2_AERVE</name>
<gene>
    <name evidence="1" type="ORF">EFI48_06265</name>
</gene>
<evidence type="ECO:0008006" key="3">
    <source>
        <dbReference type="Google" id="ProtNLM"/>
    </source>
</evidence>
<accession>A0AAN1QCK2</accession>
<dbReference type="EMBL" id="CP033604">
    <property type="protein sequence ID" value="AYV36446.1"/>
    <property type="molecule type" value="Genomic_DNA"/>
</dbReference>
<dbReference type="RefSeq" id="WP_123172584.1">
    <property type="nucleotide sequence ID" value="NZ_CP033604.1"/>
</dbReference>
<evidence type="ECO:0000313" key="1">
    <source>
        <dbReference type="EMBL" id="AYV36446.1"/>
    </source>
</evidence>
<organism evidence="1 2">
    <name type="scientific">Aeromonas veronii</name>
    <dbReference type="NCBI Taxonomy" id="654"/>
    <lineage>
        <taxon>Bacteria</taxon>
        <taxon>Pseudomonadati</taxon>
        <taxon>Pseudomonadota</taxon>
        <taxon>Gammaproteobacteria</taxon>
        <taxon>Aeromonadales</taxon>
        <taxon>Aeromonadaceae</taxon>
        <taxon>Aeromonas</taxon>
    </lineage>
</organism>